<dbReference type="PRINTS" id="PR00455">
    <property type="entry name" value="HTHTETR"/>
</dbReference>
<gene>
    <name evidence="6" type="ORF">GCM10010946_09200</name>
</gene>
<name>A0ABQ2XUV8_9BURK</name>
<evidence type="ECO:0000259" key="5">
    <source>
        <dbReference type="PROSITE" id="PS50977"/>
    </source>
</evidence>
<dbReference type="SUPFAM" id="SSF46689">
    <property type="entry name" value="Homeodomain-like"/>
    <property type="match status" value="1"/>
</dbReference>
<organism evidence="6 7">
    <name type="scientific">Undibacterium squillarum</name>
    <dbReference type="NCBI Taxonomy" id="1131567"/>
    <lineage>
        <taxon>Bacteria</taxon>
        <taxon>Pseudomonadati</taxon>
        <taxon>Pseudomonadota</taxon>
        <taxon>Betaproteobacteria</taxon>
        <taxon>Burkholderiales</taxon>
        <taxon>Oxalobacteraceae</taxon>
        <taxon>Undibacterium</taxon>
    </lineage>
</organism>
<evidence type="ECO:0000256" key="1">
    <source>
        <dbReference type="ARBA" id="ARBA00023015"/>
    </source>
</evidence>
<accession>A0ABQ2XUV8</accession>
<reference evidence="7" key="1">
    <citation type="journal article" date="2019" name="Int. J. Syst. Evol. Microbiol.">
        <title>The Global Catalogue of Microorganisms (GCM) 10K type strain sequencing project: providing services to taxonomists for standard genome sequencing and annotation.</title>
        <authorList>
            <consortium name="The Broad Institute Genomics Platform"/>
            <consortium name="The Broad Institute Genome Sequencing Center for Infectious Disease"/>
            <person name="Wu L."/>
            <person name="Ma J."/>
        </authorList>
    </citation>
    <scope>NUCLEOTIDE SEQUENCE [LARGE SCALE GENOMIC DNA]</scope>
    <source>
        <strain evidence="7">KCTC 23917</strain>
    </source>
</reference>
<dbReference type="Pfam" id="PF00440">
    <property type="entry name" value="TetR_N"/>
    <property type="match status" value="1"/>
</dbReference>
<keyword evidence="7" id="KW-1185">Reference proteome</keyword>
<dbReference type="InterPro" id="IPR009057">
    <property type="entry name" value="Homeodomain-like_sf"/>
</dbReference>
<dbReference type="EMBL" id="BMYU01000002">
    <property type="protein sequence ID" value="GGX34208.1"/>
    <property type="molecule type" value="Genomic_DNA"/>
</dbReference>
<keyword evidence="2 4" id="KW-0238">DNA-binding</keyword>
<dbReference type="InterPro" id="IPR036271">
    <property type="entry name" value="Tet_transcr_reg_TetR-rel_C_sf"/>
</dbReference>
<sequence>MTTKKISAKSGTGVRERLINSADQLFYQEGFRAVGIDRVLADAGVAKASMYTHFRSKDELMAACIQRRTLDARAQIEAQVGSLPPAERALGLFDFLLNWVSQPDFRGCPVQHLVSEYPDAAHPARTVAREQRQWLQQQLVAWCADAGASEPQRTADALLVLFDGATAGSEQDGIQRAQDARWAAKRLLSRAE</sequence>
<dbReference type="Gene3D" id="1.10.357.10">
    <property type="entry name" value="Tetracycline Repressor, domain 2"/>
    <property type="match status" value="1"/>
</dbReference>
<keyword evidence="1" id="KW-0805">Transcription regulation</keyword>
<protein>
    <submittedName>
        <fullName evidence="6">TetR family transcriptional regulator</fullName>
    </submittedName>
</protein>
<dbReference type="InterPro" id="IPR001647">
    <property type="entry name" value="HTH_TetR"/>
</dbReference>
<evidence type="ECO:0000313" key="7">
    <source>
        <dbReference type="Proteomes" id="UP000653343"/>
    </source>
</evidence>
<dbReference type="PANTHER" id="PTHR47506">
    <property type="entry name" value="TRANSCRIPTIONAL REGULATORY PROTEIN"/>
    <property type="match status" value="1"/>
</dbReference>
<feature type="domain" description="HTH tetR-type" evidence="5">
    <location>
        <begin position="12"/>
        <end position="72"/>
    </location>
</feature>
<feature type="DNA-binding region" description="H-T-H motif" evidence="4">
    <location>
        <begin position="35"/>
        <end position="54"/>
    </location>
</feature>
<dbReference type="PANTHER" id="PTHR47506:SF6">
    <property type="entry name" value="HTH-TYPE TRANSCRIPTIONAL REPRESSOR NEMR"/>
    <property type="match status" value="1"/>
</dbReference>
<dbReference type="RefSeq" id="WP_189355879.1">
    <property type="nucleotide sequence ID" value="NZ_BMYU01000002.1"/>
</dbReference>
<dbReference type="PROSITE" id="PS50977">
    <property type="entry name" value="HTH_TETR_2"/>
    <property type="match status" value="1"/>
</dbReference>
<dbReference type="Proteomes" id="UP000653343">
    <property type="component" value="Unassembled WGS sequence"/>
</dbReference>
<dbReference type="SUPFAM" id="SSF48498">
    <property type="entry name" value="Tetracyclin repressor-like, C-terminal domain"/>
    <property type="match status" value="1"/>
</dbReference>
<keyword evidence="3" id="KW-0804">Transcription</keyword>
<comment type="caution">
    <text evidence="6">The sequence shown here is derived from an EMBL/GenBank/DDBJ whole genome shotgun (WGS) entry which is preliminary data.</text>
</comment>
<proteinExistence type="predicted"/>
<evidence type="ECO:0000256" key="2">
    <source>
        <dbReference type="ARBA" id="ARBA00023125"/>
    </source>
</evidence>
<evidence type="ECO:0000256" key="4">
    <source>
        <dbReference type="PROSITE-ProRule" id="PRU00335"/>
    </source>
</evidence>
<evidence type="ECO:0000313" key="6">
    <source>
        <dbReference type="EMBL" id="GGX34208.1"/>
    </source>
</evidence>
<evidence type="ECO:0000256" key="3">
    <source>
        <dbReference type="ARBA" id="ARBA00023163"/>
    </source>
</evidence>